<dbReference type="InParanoid" id="V5G2H3"/>
<keyword evidence="4" id="KW-0443">Lipid metabolism</keyword>
<dbReference type="GO" id="GO:0006629">
    <property type="term" value="P:lipid metabolic process"/>
    <property type="evidence" value="ECO:0007669"/>
    <property type="project" value="UniProtKB-KW"/>
</dbReference>
<keyword evidence="3 7" id="KW-1133">Transmembrane helix</keyword>
<dbReference type="AlphaFoldDB" id="V5G2H3"/>
<dbReference type="eggNOG" id="KOG2898">
    <property type="taxonomic scope" value="Eukaryota"/>
</dbReference>
<name>V5G2H3_BYSSN</name>
<evidence type="ECO:0000256" key="1">
    <source>
        <dbReference type="ARBA" id="ARBA00022679"/>
    </source>
</evidence>
<gene>
    <name evidence="8" type="ORF">PVAR5_4856</name>
</gene>
<evidence type="ECO:0000256" key="4">
    <source>
        <dbReference type="ARBA" id="ARBA00023098"/>
    </source>
</evidence>
<accession>V5G2H3</accession>
<evidence type="ECO:0000256" key="7">
    <source>
        <dbReference type="SAM" id="Phobius"/>
    </source>
</evidence>
<evidence type="ECO:0008006" key="10">
    <source>
        <dbReference type="Google" id="ProtNLM"/>
    </source>
</evidence>
<keyword evidence="9" id="KW-1185">Reference proteome</keyword>
<evidence type="ECO:0000313" key="8">
    <source>
        <dbReference type="EMBL" id="GAD96206.1"/>
    </source>
</evidence>
<dbReference type="GO" id="GO:0016746">
    <property type="term" value="F:acyltransferase activity"/>
    <property type="evidence" value="ECO:0007669"/>
    <property type="project" value="UniProtKB-KW"/>
</dbReference>
<protein>
    <recommendedName>
        <fullName evidence="10">Vacuolar protein sorting protein Vps66</fullName>
    </recommendedName>
</protein>
<evidence type="ECO:0000256" key="3">
    <source>
        <dbReference type="ARBA" id="ARBA00022989"/>
    </source>
</evidence>
<sequence>MEKFSQFRDRGSGIAPFLPIPTEPAGLYLPFHIFVFCFRLPLLLVVSLTYFLVLQWLPIGSLGKKASLWCILGIPSIWWIDLQIDGVKRGSLAKQRKERLPGPGSIIASSFTSPIDAVYLAAIFDPIFTACYPSTRQVEQISLFQAVLRALSYPKTAPPSGTRMVDISALLQRNPNRPIVMFPECTTTNGRGILPLSHALLETPSNTKIFPLSLRYTPADVTTPVPGSYQTFLWNLLSKPTHCIRVRIAECVTTGGSVGKVEADTSSLKDSRKNTYGSNYFDSLQESASEAGSDASLTREQKAVLDYVGEALARLGRVKRVGLGVKDKQDFVKMWTKSLKRRR</sequence>
<dbReference type="PANTHER" id="PTHR23063">
    <property type="entry name" value="PHOSPHOLIPID ACYLTRANSFERASE"/>
    <property type="match status" value="1"/>
</dbReference>
<keyword evidence="6" id="KW-0012">Acyltransferase</keyword>
<comment type="caution">
    <text evidence="8">The sequence shown here is derived from an EMBL/GenBank/DDBJ whole genome shotgun (WGS) entry which is preliminary data.</text>
</comment>
<evidence type="ECO:0000256" key="2">
    <source>
        <dbReference type="ARBA" id="ARBA00022692"/>
    </source>
</evidence>
<reference evidence="9" key="1">
    <citation type="journal article" date="2014" name="Genome Announc.">
        <title>Draft genome sequence of the formaldehyde-resistant fungus Byssochlamys spectabilis No. 5 (anamorph Paecilomyces variotii No. 5) (NBRC109023).</title>
        <authorList>
            <person name="Oka T."/>
            <person name="Ekino K."/>
            <person name="Fukuda K."/>
            <person name="Nomura Y."/>
        </authorList>
    </citation>
    <scope>NUCLEOTIDE SEQUENCE [LARGE SCALE GENOMIC DNA]</scope>
    <source>
        <strain evidence="9">No. 5 / NBRC 109023</strain>
    </source>
</reference>
<organism evidence="8 9">
    <name type="scientific">Byssochlamys spectabilis (strain No. 5 / NBRC 109023)</name>
    <name type="common">Paecilomyces variotii</name>
    <dbReference type="NCBI Taxonomy" id="1356009"/>
    <lineage>
        <taxon>Eukaryota</taxon>
        <taxon>Fungi</taxon>
        <taxon>Dikarya</taxon>
        <taxon>Ascomycota</taxon>
        <taxon>Pezizomycotina</taxon>
        <taxon>Eurotiomycetes</taxon>
        <taxon>Eurotiomycetidae</taxon>
        <taxon>Eurotiales</taxon>
        <taxon>Thermoascaceae</taxon>
        <taxon>Paecilomyces</taxon>
    </lineage>
</organism>
<keyword evidence="1" id="KW-0808">Transferase</keyword>
<keyword evidence="5 7" id="KW-0472">Membrane</keyword>
<dbReference type="OrthoDB" id="272512at2759"/>
<evidence type="ECO:0000256" key="5">
    <source>
        <dbReference type="ARBA" id="ARBA00023136"/>
    </source>
</evidence>
<dbReference type="EMBL" id="BAUL01000157">
    <property type="protein sequence ID" value="GAD96206.1"/>
    <property type="molecule type" value="Genomic_DNA"/>
</dbReference>
<feature type="transmembrane region" description="Helical" evidence="7">
    <location>
        <begin position="31"/>
        <end position="54"/>
    </location>
</feature>
<dbReference type="PANTHER" id="PTHR23063:SF60">
    <property type="entry name" value="LYSOPHOSPHATIDIC ACID:OLEOYL-COA ACYLTRANSFERASE 1"/>
    <property type="match status" value="1"/>
</dbReference>
<dbReference type="Proteomes" id="UP000018001">
    <property type="component" value="Unassembled WGS sequence"/>
</dbReference>
<proteinExistence type="predicted"/>
<dbReference type="HOGENOM" id="CLU_048121_0_0_1"/>
<evidence type="ECO:0000313" key="9">
    <source>
        <dbReference type="Proteomes" id="UP000018001"/>
    </source>
</evidence>
<evidence type="ECO:0000256" key="6">
    <source>
        <dbReference type="ARBA" id="ARBA00023315"/>
    </source>
</evidence>
<dbReference type="FunCoup" id="V5G2H3">
    <property type="interactions" value="65"/>
</dbReference>
<keyword evidence="2 7" id="KW-0812">Transmembrane</keyword>